<dbReference type="GO" id="GO:0031956">
    <property type="term" value="F:medium-chain fatty acid-CoA ligase activity"/>
    <property type="evidence" value="ECO:0007669"/>
    <property type="project" value="UniProtKB-EC"/>
</dbReference>
<sequence length="568" mass="62375">MASTAPVSPLRLPSSFNFATDVVEHWANKDPSHVALYWTDQSLSSTKKLTYSHFARQSQRIAALFASLGIKQGETAILISPRILQWWEIGTACLHAGVVMCPCTMLLVDKDIEYRLQVSHATTFIGDSTSVAKCLKIRSKCPNLRTVIQLDGNAPDGVIDFRTALSKIPSDAAFPVPSCLGPNSPGMIFFTSGTTGPPKMVLHTQTSYPLAHALTGTHWLDLSPGKIYWNLSEQGWGKAAWAWFSTWNCGGTLFVHDDRLSFNPRRTLEVLNKFPITTLCAPPTVYRQLVLDENRQFFTTPQGKPQALVHCCGAGEPLNESVVCTWKEMTDGIEIFDAYGQTETVVVCANQKVNKVKPGSMGKPIPGVPLVIIDTEGNVTKDAEEGDIAISISDDLEFFGFFQGYIDKATGKLDNKISTLPNGKRFFLTGDRATRDEDGYFWFVGRADDVINSAGYRIGPFEVESTLKLHPSVVESAVVGSPDSTRDEVVKAFVVLTSAATPSSATASEKLVAELQNFCKKNAAPYKYPRKIEFVDAAFLPKTISGKIKRAELKALESRRFDEGRAKL</sequence>
<proteinExistence type="inferred from homology"/>
<dbReference type="Pfam" id="PF13193">
    <property type="entry name" value="AMP-binding_C"/>
    <property type="match status" value="1"/>
</dbReference>
<dbReference type="EMBL" id="JAPDRK010000003">
    <property type="protein sequence ID" value="KAJ9614242.1"/>
    <property type="molecule type" value="Genomic_DNA"/>
</dbReference>
<comment type="similarity">
    <text evidence="1">Belongs to the ATP-dependent AMP-binding enzyme family.</text>
</comment>
<evidence type="ECO:0000259" key="8">
    <source>
        <dbReference type="Pfam" id="PF13193"/>
    </source>
</evidence>
<keyword evidence="3" id="KW-0547">Nucleotide-binding</keyword>
<protein>
    <recommendedName>
        <fullName evidence="5">medium-chain acyl-CoA ligase</fullName>
        <ecNumber evidence="5">6.2.1.2</ecNumber>
    </recommendedName>
</protein>
<dbReference type="FunFam" id="3.30.300.30:FF:000005">
    <property type="entry name" value="Acyl-coenzyme A synthetase ACSM5, mitochondrial"/>
    <property type="match status" value="1"/>
</dbReference>
<evidence type="ECO:0000259" key="7">
    <source>
        <dbReference type="Pfam" id="PF00501"/>
    </source>
</evidence>
<evidence type="ECO:0000256" key="6">
    <source>
        <dbReference type="ARBA" id="ARBA00048477"/>
    </source>
</evidence>
<evidence type="ECO:0000256" key="1">
    <source>
        <dbReference type="ARBA" id="ARBA00006432"/>
    </source>
</evidence>
<reference evidence="9" key="1">
    <citation type="submission" date="2022-10" db="EMBL/GenBank/DDBJ databases">
        <title>Culturing micro-colonial fungi from biological soil crusts in the Mojave desert and describing Neophaeococcomyces mojavensis, and introducing the new genera and species Taxawa tesnikishii.</title>
        <authorList>
            <person name="Kurbessoian T."/>
            <person name="Stajich J.E."/>
        </authorList>
    </citation>
    <scope>NUCLEOTIDE SEQUENCE</scope>
    <source>
        <strain evidence="9">TK_41</strain>
    </source>
</reference>
<dbReference type="InterPro" id="IPR045851">
    <property type="entry name" value="AMP-bd_C_sf"/>
</dbReference>
<evidence type="ECO:0000256" key="5">
    <source>
        <dbReference type="ARBA" id="ARBA00039009"/>
    </source>
</evidence>
<accession>A0AA39CN16</accession>
<feature type="domain" description="AMP-binding enzyme C-terminal" evidence="8">
    <location>
        <begin position="462"/>
        <end position="547"/>
    </location>
</feature>
<dbReference type="SUPFAM" id="SSF56801">
    <property type="entry name" value="Acetyl-CoA synthetase-like"/>
    <property type="match status" value="1"/>
</dbReference>
<dbReference type="PANTHER" id="PTHR43605">
    <property type="entry name" value="ACYL-COENZYME A SYNTHETASE"/>
    <property type="match status" value="1"/>
</dbReference>
<dbReference type="GO" id="GO:0005524">
    <property type="term" value="F:ATP binding"/>
    <property type="evidence" value="ECO:0007669"/>
    <property type="project" value="UniProtKB-KW"/>
</dbReference>
<dbReference type="Pfam" id="PF00501">
    <property type="entry name" value="AMP-binding"/>
    <property type="match status" value="1"/>
</dbReference>
<dbReference type="InterPro" id="IPR051087">
    <property type="entry name" value="Mitochondrial_ACSM"/>
</dbReference>
<keyword evidence="2" id="KW-0436">Ligase</keyword>
<evidence type="ECO:0000313" key="9">
    <source>
        <dbReference type="EMBL" id="KAJ9614242.1"/>
    </source>
</evidence>
<evidence type="ECO:0000313" key="10">
    <source>
        <dbReference type="Proteomes" id="UP001172673"/>
    </source>
</evidence>
<name>A0AA39CN16_9EURO</name>
<evidence type="ECO:0000256" key="3">
    <source>
        <dbReference type="ARBA" id="ARBA00022741"/>
    </source>
</evidence>
<keyword evidence="10" id="KW-1185">Reference proteome</keyword>
<feature type="domain" description="AMP-dependent synthetase/ligase" evidence="7">
    <location>
        <begin position="24"/>
        <end position="391"/>
    </location>
</feature>
<dbReference type="InterPro" id="IPR042099">
    <property type="entry name" value="ANL_N_sf"/>
</dbReference>
<gene>
    <name evidence="9" type="ORF">H2200_002378</name>
</gene>
<keyword evidence="4" id="KW-0067">ATP-binding</keyword>
<dbReference type="Gene3D" id="3.40.50.12780">
    <property type="entry name" value="N-terminal domain of ligase-like"/>
    <property type="match status" value="1"/>
</dbReference>
<comment type="caution">
    <text evidence="9">The sequence shown here is derived from an EMBL/GenBank/DDBJ whole genome shotgun (WGS) entry which is preliminary data.</text>
</comment>
<comment type="catalytic activity">
    <reaction evidence="6">
        <text>a medium-chain fatty acid + ATP + CoA = a medium-chain fatty acyl-CoA + AMP + diphosphate</text>
        <dbReference type="Rhea" id="RHEA:48340"/>
        <dbReference type="ChEBI" id="CHEBI:30616"/>
        <dbReference type="ChEBI" id="CHEBI:33019"/>
        <dbReference type="ChEBI" id="CHEBI:57287"/>
        <dbReference type="ChEBI" id="CHEBI:59558"/>
        <dbReference type="ChEBI" id="CHEBI:90546"/>
        <dbReference type="ChEBI" id="CHEBI:456215"/>
        <dbReference type="EC" id="6.2.1.2"/>
    </reaction>
    <physiologicalReaction direction="left-to-right" evidence="6">
        <dbReference type="Rhea" id="RHEA:48341"/>
    </physiologicalReaction>
</comment>
<dbReference type="Proteomes" id="UP001172673">
    <property type="component" value="Unassembled WGS sequence"/>
</dbReference>
<dbReference type="GO" id="GO:0006637">
    <property type="term" value="P:acyl-CoA metabolic process"/>
    <property type="evidence" value="ECO:0007669"/>
    <property type="project" value="TreeGrafter"/>
</dbReference>
<dbReference type="InterPro" id="IPR025110">
    <property type="entry name" value="AMP-bd_C"/>
</dbReference>
<evidence type="ECO:0000256" key="4">
    <source>
        <dbReference type="ARBA" id="ARBA00022840"/>
    </source>
</evidence>
<dbReference type="InterPro" id="IPR020845">
    <property type="entry name" value="AMP-binding_CS"/>
</dbReference>
<dbReference type="Gene3D" id="3.30.300.30">
    <property type="match status" value="1"/>
</dbReference>
<organism evidence="9 10">
    <name type="scientific">Cladophialophora chaetospira</name>
    <dbReference type="NCBI Taxonomy" id="386627"/>
    <lineage>
        <taxon>Eukaryota</taxon>
        <taxon>Fungi</taxon>
        <taxon>Dikarya</taxon>
        <taxon>Ascomycota</taxon>
        <taxon>Pezizomycotina</taxon>
        <taxon>Eurotiomycetes</taxon>
        <taxon>Chaetothyriomycetidae</taxon>
        <taxon>Chaetothyriales</taxon>
        <taxon>Herpotrichiellaceae</taxon>
        <taxon>Cladophialophora</taxon>
    </lineage>
</organism>
<dbReference type="GO" id="GO:0004321">
    <property type="term" value="F:fatty-acyl-CoA synthase activity"/>
    <property type="evidence" value="ECO:0007669"/>
    <property type="project" value="TreeGrafter"/>
</dbReference>
<dbReference type="GO" id="GO:0006633">
    <property type="term" value="P:fatty acid biosynthetic process"/>
    <property type="evidence" value="ECO:0007669"/>
    <property type="project" value="TreeGrafter"/>
</dbReference>
<dbReference type="EC" id="6.2.1.2" evidence="5"/>
<evidence type="ECO:0000256" key="2">
    <source>
        <dbReference type="ARBA" id="ARBA00022598"/>
    </source>
</evidence>
<dbReference type="PANTHER" id="PTHR43605:SF10">
    <property type="entry name" value="ACYL-COA SYNTHETASE MEDIUM CHAIN FAMILY MEMBER 3"/>
    <property type="match status" value="1"/>
</dbReference>
<dbReference type="InterPro" id="IPR000873">
    <property type="entry name" value="AMP-dep_synth/lig_dom"/>
</dbReference>
<dbReference type="AlphaFoldDB" id="A0AA39CN16"/>
<dbReference type="PROSITE" id="PS00455">
    <property type="entry name" value="AMP_BINDING"/>
    <property type="match status" value="1"/>
</dbReference>